<proteinExistence type="predicted"/>
<comment type="caution">
    <text evidence="1">The sequence shown here is derived from an EMBL/GenBank/DDBJ whole genome shotgun (WGS) entry which is preliminary data.</text>
</comment>
<gene>
    <name evidence="1" type="ORF">GYN02_16320</name>
</gene>
<protein>
    <submittedName>
        <fullName evidence="1">DUF4411 family protein</fullName>
    </submittedName>
</protein>
<dbReference type="InterPro" id="IPR016541">
    <property type="entry name" value="UCP008505"/>
</dbReference>
<dbReference type="Proteomes" id="UP000809529">
    <property type="component" value="Unassembled WGS sequence"/>
</dbReference>
<dbReference type="Gene3D" id="3.40.50.1010">
    <property type="entry name" value="5'-nuclease"/>
    <property type="match status" value="1"/>
</dbReference>
<dbReference type="RefSeq" id="WP_169863065.1">
    <property type="nucleotide sequence ID" value="NZ_JAAEBW010000009.1"/>
</dbReference>
<reference evidence="1 2" key="1">
    <citation type="submission" date="2020-01" db="EMBL/GenBank/DDBJ databases">
        <title>Comparative genomics of meat spoilage bacteria.</title>
        <authorList>
            <person name="Hilgarth M."/>
            <person name="Vogel R.F."/>
        </authorList>
    </citation>
    <scope>NUCLEOTIDE SEQUENCE [LARGE SCALE GENOMIC DNA]</scope>
    <source>
        <strain evidence="1 2">TMW2.2077</strain>
    </source>
</reference>
<dbReference type="InterPro" id="IPR029060">
    <property type="entry name" value="PIN-like_dom_sf"/>
</dbReference>
<evidence type="ECO:0000313" key="1">
    <source>
        <dbReference type="EMBL" id="MBM1196732.1"/>
    </source>
</evidence>
<keyword evidence="2" id="KW-1185">Reference proteome</keyword>
<dbReference type="Pfam" id="PF14367">
    <property type="entry name" value="DUF4411"/>
    <property type="match status" value="1"/>
</dbReference>
<dbReference type="SUPFAM" id="SSF88723">
    <property type="entry name" value="PIN domain-like"/>
    <property type="match status" value="1"/>
</dbReference>
<sequence>MWALDASSIIYAWDNYPKDQFPKLWNWLGGLAFIGEISIPSVAHQEVSHKTPECGKWLDEIEIPILHPNTKILLCATRLKEMLEIQGDKYGAGVGENDLIIIATAESNGLNLISNEKVQFDLPKVLSKYKIPAVCSKKKPPTICIDFLEFIKRSKSTF</sequence>
<evidence type="ECO:0000313" key="2">
    <source>
        <dbReference type="Proteomes" id="UP000809529"/>
    </source>
</evidence>
<accession>A0ABS1ZK35</accession>
<organism evidence="1 2">
    <name type="scientific">Pseudomonas weihenstephanensis</name>
    <dbReference type="NCBI Taxonomy" id="1608994"/>
    <lineage>
        <taxon>Bacteria</taxon>
        <taxon>Pseudomonadati</taxon>
        <taxon>Pseudomonadota</taxon>
        <taxon>Gammaproteobacteria</taxon>
        <taxon>Pseudomonadales</taxon>
        <taxon>Pseudomonadaceae</taxon>
        <taxon>Pseudomonas</taxon>
    </lineage>
</organism>
<dbReference type="EMBL" id="JAAEBW010000009">
    <property type="protein sequence ID" value="MBM1196732.1"/>
    <property type="molecule type" value="Genomic_DNA"/>
</dbReference>
<name>A0ABS1ZK35_9PSED</name>